<feature type="compositionally biased region" description="Basic residues" evidence="1">
    <location>
        <begin position="133"/>
        <end position="151"/>
    </location>
</feature>
<feature type="region of interest" description="Disordered" evidence="1">
    <location>
        <begin position="1"/>
        <end position="96"/>
    </location>
</feature>
<accession>A0A2W4XG42</accession>
<name>A0A2W4XG42_9CYAN</name>
<dbReference type="Proteomes" id="UP000249794">
    <property type="component" value="Unassembled WGS sequence"/>
</dbReference>
<protein>
    <submittedName>
        <fullName evidence="3">Uncharacterized protein</fullName>
    </submittedName>
</protein>
<keyword evidence="2" id="KW-1133">Transmembrane helix</keyword>
<reference evidence="4" key="1">
    <citation type="submission" date="2018-04" db="EMBL/GenBank/DDBJ databases">
        <authorList>
            <person name="Cornet L."/>
        </authorList>
    </citation>
    <scope>NUCLEOTIDE SEQUENCE [LARGE SCALE GENOMIC DNA]</scope>
</reference>
<reference evidence="3 4" key="2">
    <citation type="submission" date="2018-06" db="EMBL/GenBank/DDBJ databases">
        <title>Metagenomic assembly of (sub)arctic Cyanobacteria and their associated microbiome from non-axenic cultures.</title>
        <authorList>
            <person name="Baurain D."/>
        </authorList>
    </citation>
    <scope>NUCLEOTIDE SEQUENCE [LARGE SCALE GENOMIC DNA]</scope>
    <source>
        <strain evidence="3">ULC027bin1</strain>
    </source>
</reference>
<dbReference type="AlphaFoldDB" id="A0A2W4XG42"/>
<feature type="compositionally biased region" description="Low complexity" evidence="1">
    <location>
        <begin position="65"/>
        <end position="80"/>
    </location>
</feature>
<feature type="region of interest" description="Disordered" evidence="1">
    <location>
        <begin position="110"/>
        <end position="161"/>
    </location>
</feature>
<feature type="compositionally biased region" description="Basic and acidic residues" evidence="1">
    <location>
        <begin position="35"/>
        <end position="47"/>
    </location>
</feature>
<evidence type="ECO:0000313" key="4">
    <source>
        <dbReference type="Proteomes" id="UP000249794"/>
    </source>
</evidence>
<feature type="transmembrane region" description="Helical" evidence="2">
    <location>
        <begin position="282"/>
        <end position="306"/>
    </location>
</feature>
<organism evidence="3 4">
    <name type="scientific">Phormidesmis priestleyi</name>
    <dbReference type="NCBI Taxonomy" id="268141"/>
    <lineage>
        <taxon>Bacteria</taxon>
        <taxon>Bacillati</taxon>
        <taxon>Cyanobacteriota</taxon>
        <taxon>Cyanophyceae</taxon>
        <taxon>Leptolyngbyales</taxon>
        <taxon>Leptolyngbyaceae</taxon>
        <taxon>Phormidesmis</taxon>
    </lineage>
</organism>
<comment type="caution">
    <text evidence="3">The sequence shown here is derived from an EMBL/GenBank/DDBJ whole genome shotgun (WGS) entry which is preliminary data.</text>
</comment>
<gene>
    <name evidence="3" type="ORF">DCF15_11045</name>
</gene>
<feature type="transmembrane region" description="Helical" evidence="2">
    <location>
        <begin position="178"/>
        <end position="196"/>
    </location>
</feature>
<proteinExistence type="predicted"/>
<feature type="transmembrane region" description="Helical" evidence="2">
    <location>
        <begin position="208"/>
        <end position="234"/>
    </location>
</feature>
<dbReference type="EMBL" id="QBMP01000104">
    <property type="protein sequence ID" value="PZO55192.1"/>
    <property type="molecule type" value="Genomic_DNA"/>
</dbReference>
<evidence type="ECO:0000256" key="1">
    <source>
        <dbReference type="SAM" id="MobiDB-lite"/>
    </source>
</evidence>
<evidence type="ECO:0000313" key="3">
    <source>
        <dbReference type="EMBL" id="PZO55192.1"/>
    </source>
</evidence>
<sequence length="309" mass="32605">MAYDAKTYGQSPFGGAKQNGQSKDDADPSGGLDELPEKLSKDPKATEESGLDPSSANAAAKVTEASKASGKVSSKASGKARFPGKASPSPAATHRFAPLSGTASSLADSAATTAKSTSQSASSAVKADTASPRKSRRTSGKTAARKGKKGTASKTPKSAIDPSESTVFQRFLAEDRSAYLSLLYKTGISGLVWAVLRLSRYELSNRAITLINIAIHPLTIAAIAFIAAIGLTFWMRYLLNDLAVHTQQLHSEAEAPDGTNYRPTLEIVGDALEYNPKFRKNLAILFNAASILICSLVSYLIAFVLFPTK</sequence>
<feature type="compositionally biased region" description="Low complexity" evidence="1">
    <location>
        <begin position="110"/>
        <end position="124"/>
    </location>
</feature>
<keyword evidence="2" id="KW-0472">Membrane</keyword>
<evidence type="ECO:0000256" key="2">
    <source>
        <dbReference type="SAM" id="Phobius"/>
    </source>
</evidence>
<keyword evidence="2" id="KW-0812">Transmembrane</keyword>